<keyword evidence="1" id="KW-0472">Membrane</keyword>
<name>A0AAV2P3J2_9HYME</name>
<keyword evidence="3" id="KW-1185">Reference proteome</keyword>
<organism evidence="2 3">
    <name type="scientific">Lasius platythorax</name>
    <dbReference type="NCBI Taxonomy" id="488582"/>
    <lineage>
        <taxon>Eukaryota</taxon>
        <taxon>Metazoa</taxon>
        <taxon>Ecdysozoa</taxon>
        <taxon>Arthropoda</taxon>
        <taxon>Hexapoda</taxon>
        <taxon>Insecta</taxon>
        <taxon>Pterygota</taxon>
        <taxon>Neoptera</taxon>
        <taxon>Endopterygota</taxon>
        <taxon>Hymenoptera</taxon>
        <taxon>Apocrita</taxon>
        <taxon>Aculeata</taxon>
        <taxon>Formicoidea</taxon>
        <taxon>Formicidae</taxon>
        <taxon>Formicinae</taxon>
        <taxon>Lasius</taxon>
        <taxon>Lasius</taxon>
    </lineage>
</organism>
<evidence type="ECO:0000313" key="2">
    <source>
        <dbReference type="EMBL" id="CAL1687474.1"/>
    </source>
</evidence>
<dbReference type="AlphaFoldDB" id="A0AAV2P3J2"/>
<sequence length="99" mass="11144">MLAPDFAVGPNNISPQFPALSRRDVTLPVRKTDTGNYNNIIVRRYRHIREPEDVEDVAGSAAVQLPYDKLLDTSLSIYLHAVVIFSLYLNFFSSSDNCI</sequence>
<keyword evidence="1" id="KW-1133">Transmembrane helix</keyword>
<gene>
    <name evidence="2" type="ORF">LPLAT_LOCUS12676</name>
</gene>
<dbReference type="Proteomes" id="UP001497644">
    <property type="component" value="Chromosome 7"/>
</dbReference>
<evidence type="ECO:0000256" key="1">
    <source>
        <dbReference type="SAM" id="Phobius"/>
    </source>
</evidence>
<evidence type="ECO:0000313" key="3">
    <source>
        <dbReference type="Proteomes" id="UP001497644"/>
    </source>
</evidence>
<accession>A0AAV2P3J2</accession>
<reference evidence="2" key="1">
    <citation type="submission" date="2024-04" db="EMBL/GenBank/DDBJ databases">
        <authorList>
            <consortium name="Molecular Ecology Group"/>
        </authorList>
    </citation>
    <scope>NUCLEOTIDE SEQUENCE</scope>
</reference>
<keyword evidence="1" id="KW-0812">Transmembrane</keyword>
<protein>
    <submittedName>
        <fullName evidence="2">Uncharacterized protein</fullName>
    </submittedName>
</protein>
<feature type="transmembrane region" description="Helical" evidence="1">
    <location>
        <begin position="75"/>
        <end position="93"/>
    </location>
</feature>
<proteinExistence type="predicted"/>
<dbReference type="EMBL" id="OZ034830">
    <property type="protein sequence ID" value="CAL1687474.1"/>
    <property type="molecule type" value="Genomic_DNA"/>
</dbReference>